<protein>
    <submittedName>
        <fullName evidence="1">Uncharacterized protein</fullName>
    </submittedName>
</protein>
<dbReference type="InterPro" id="IPR006311">
    <property type="entry name" value="TAT_signal"/>
</dbReference>
<dbReference type="EMBL" id="WTYV01000003">
    <property type="protein sequence ID" value="MXO71980.1"/>
    <property type="molecule type" value="Genomic_DNA"/>
</dbReference>
<sequence length="129" mass="13387">MIGMTRRGVMKGGAGVLAVSAMTPGAVLAAGGDMALFVFDARLPLSQTAAQDMAASGVNLLDPRTSDLGVAWRRQIPAALAAGGAVSGLTLWSDCLISQIFAREQGLPFSYAELPQDAEGLPLYHWRAG</sequence>
<gene>
    <name evidence="1" type="ORF">GRI99_10065</name>
</gene>
<dbReference type="RefSeq" id="WP_160771906.1">
    <property type="nucleotide sequence ID" value="NZ_WTYV01000003.1"/>
</dbReference>
<organism evidence="1 2">
    <name type="scientific">Alteraurantiacibacter buctensis</name>
    <dbReference type="NCBI Taxonomy" id="1503981"/>
    <lineage>
        <taxon>Bacteria</taxon>
        <taxon>Pseudomonadati</taxon>
        <taxon>Pseudomonadota</taxon>
        <taxon>Alphaproteobacteria</taxon>
        <taxon>Sphingomonadales</taxon>
        <taxon>Erythrobacteraceae</taxon>
        <taxon>Alteraurantiacibacter</taxon>
    </lineage>
</organism>
<dbReference type="AlphaFoldDB" id="A0A844YYE6"/>
<keyword evidence="2" id="KW-1185">Reference proteome</keyword>
<dbReference type="PROSITE" id="PS51318">
    <property type="entry name" value="TAT"/>
    <property type="match status" value="1"/>
</dbReference>
<evidence type="ECO:0000313" key="1">
    <source>
        <dbReference type="EMBL" id="MXO71980.1"/>
    </source>
</evidence>
<evidence type="ECO:0000313" key="2">
    <source>
        <dbReference type="Proteomes" id="UP000466966"/>
    </source>
</evidence>
<name>A0A844YYE6_9SPHN</name>
<dbReference type="Proteomes" id="UP000466966">
    <property type="component" value="Unassembled WGS sequence"/>
</dbReference>
<proteinExistence type="predicted"/>
<reference evidence="1 2" key="1">
    <citation type="submission" date="2019-12" db="EMBL/GenBank/DDBJ databases">
        <title>Genomic-based taxomic classification of the family Erythrobacteraceae.</title>
        <authorList>
            <person name="Xu L."/>
        </authorList>
    </citation>
    <scope>NUCLEOTIDE SEQUENCE [LARGE SCALE GENOMIC DNA]</scope>
    <source>
        <strain evidence="1 2">M0322</strain>
    </source>
</reference>
<comment type="caution">
    <text evidence="1">The sequence shown here is derived from an EMBL/GenBank/DDBJ whole genome shotgun (WGS) entry which is preliminary data.</text>
</comment>
<accession>A0A844YYE6</accession>
<dbReference type="OrthoDB" id="9904926at2"/>